<keyword evidence="2" id="KW-0812">Transmembrane</keyword>
<keyword evidence="2" id="KW-0472">Membrane</keyword>
<comment type="caution">
    <text evidence="3">The sequence shown here is derived from an EMBL/GenBank/DDBJ whole genome shotgun (WGS) entry which is preliminary data.</text>
</comment>
<organism evidence="3 4">
    <name type="scientific">Haemaphysalis longicornis</name>
    <name type="common">Bush tick</name>
    <dbReference type="NCBI Taxonomy" id="44386"/>
    <lineage>
        <taxon>Eukaryota</taxon>
        <taxon>Metazoa</taxon>
        <taxon>Ecdysozoa</taxon>
        <taxon>Arthropoda</taxon>
        <taxon>Chelicerata</taxon>
        <taxon>Arachnida</taxon>
        <taxon>Acari</taxon>
        <taxon>Parasitiformes</taxon>
        <taxon>Ixodida</taxon>
        <taxon>Ixodoidea</taxon>
        <taxon>Ixodidae</taxon>
        <taxon>Haemaphysalinae</taxon>
        <taxon>Haemaphysalis</taxon>
    </lineage>
</organism>
<dbReference type="VEuPathDB" id="VectorBase:HLOH_045533"/>
<accession>A0A9J6GHL1</accession>
<dbReference type="Proteomes" id="UP000821853">
    <property type="component" value="Chromosome 4"/>
</dbReference>
<protein>
    <submittedName>
        <fullName evidence="3">Uncharacterized protein</fullName>
    </submittedName>
</protein>
<name>A0A9J6GHL1_HAELO</name>
<feature type="transmembrane region" description="Helical" evidence="2">
    <location>
        <begin position="107"/>
        <end position="124"/>
    </location>
</feature>
<keyword evidence="4" id="KW-1185">Reference proteome</keyword>
<sequence length="183" mass="20195">MHARRIPGDDHAPLVGKRKGGEEESTALTSKKWPRKLCYSVAPHLRAPLTPNPGQFARPRSPRRSSALPVHCGSGFPCWDPRSACPMFASLSTDRVVGGLLQIRRDVVVHLCSAAFLLALWRWLPAHEHGWQDVVWWLGALLTLLAFTLLLGWALDAFVLPNARLSPRGKAVLITASEKTSEP</sequence>
<dbReference type="AlphaFoldDB" id="A0A9J6GHL1"/>
<proteinExistence type="predicted"/>
<gene>
    <name evidence="3" type="ORF">HPB48_016240</name>
</gene>
<feature type="transmembrane region" description="Helical" evidence="2">
    <location>
        <begin position="136"/>
        <end position="160"/>
    </location>
</feature>
<feature type="compositionally biased region" description="Basic and acidic residues" evidence="1">
    <location>
        <begin position="1"/>
        <end position="12"/>
    </location>
</feature>
<evidence type="ECO:0000313" key="3">
    <source>
        <dbReference type="EMBL" id="KAH9374008.1"/>
    </source>
</evidence>
<reference evidence="3 4" key="1">
    <citation type="journal article" date="2020" name="Cell">
        <title>Large-Scale Comparative Analyses of Tick Genomes Elucidate Their Genetic Diversity and Vector Capacities.</title>
        <authorList>
            <consortium name="Tick Genome and Microbiome Consortium (TIGMIC)"/>
            <person name="Jia N."/>
            <person name="Wang J."/>
            <person name="Shi W."/>
            <person name="Du L."/>
            <person name="Sun Y."/>
            <person name="Zhan W."/>
            <person name="Jiang J.F."/>
            <person name="Wang Q."/>
            <person name="Zhang B."/>
            <person name="Ji P."/>
            <person name="Bell-Sakyi L."/>
            <person name="Cui X.M."/>
            <person name="Yuan T.T."/>
            <person name="Jiang B.G."/>
            <person name="Yang W.F."/>
            <person name="Lam T.T."/>
            <person name="Chang Q.C."/>
            <person name="Ding S.J."/>
            <person name="Wang X.J."/>
            <person name="Zhu J.G."/>
            <person name="Ruan X.D."/>
            <person name="Zhao L."/>
            <person name="Wei J.T."/>
            <person name="Ye R.Z."/>
            <person name="Que T.C."/>
            <person name="Du C.H."/>
            <person name="Zhou Y.H."/>
            <person name="Cheng J.X."/>
            <person name="Dai P.F."/>
            <person name="Guo W.B."/>
            <person name="Han X.H."/>
            <person name="Huang E.J."/>
            <person name="Li L.F."/>
            <person name="Wei W."/>
            <person name="Gao Y.C."/>
            <person name="Liu J.Z."/>
            <person name="Shao H.Z."/>
            <person name="Wang X."/>
            <person name="Wang C.C."/>
            <person name="Yang T.C."/>
            <person name="Huo Q.B."/>
            <person name="Li W."/>
            <person name="Chen H.Y."/>
            <person name="Chen S.E."/>
            <person name="Zhou L.G."/>
            <person name="Ni X.B."/>
            <person name="Tian J.H."/>
            <person name="Sheng Y."/>
            <person name="Liu T."/>
            <person name="Pan Y.S."/>
            <person name="Xia L.Y."/>
            <person name="Li J."/>
            <person name="Zhao F."/>
            <person name="Cao W.C."/>
        </authorList>
    </citation>
    <scope>NUCLEOTIDE SEQUENCE [LARGE SCALE GENOMIC DNA]</scope>
    <source>
        <strain evidence="3">HaeL-2018</strain>
    </source>
</reference>
<dbReference type="EMBL" id="JABSTR010000006">
    <property type="protein sequence ID" value="KAH9374008.1"/>
    <property type="molecule type" value="Genomic_DNA"/>
</dbReference>
<evidence type="ECO:0000256" key="2">
    <source>
        <dbReference type="SAM" id="Phobius"/>
    </source>
</evidence>
<feature type="region of interest" description="Disordered" evidence="1">
    <location>
        <begin position="1"/>
        <end position="29"/>
    </location>
</feature>
<keyword evidence="2" id="KW-1133">Transmembrane helix</keyword>
<evidence type="ECO:0000313" key="4">
    <source>
        <dbReference type="Proteomes" id="UP000821853"/>
    </source>
</evidence>
<evidence type="ECO:0000256" key="1">
    <source>
        <dbReference type="SAM" id="MobiDB-lite"/>
    </source>
</evidence>